<proteinExistence type="predicted"/>
<dbReference type="Pfam" id="PF12728">
    <property type="entry name" value="HTH_17"/>
    <property type="match status" value="1"/>
</dbReference>
<gene>
    <name evidence="2" type="ORF">GCM10007879_09620</name>
</gene>
<dbReference type="InterPro" id="IPR009061">
    <property type="entry name" value="DNA-bd_dom_put_sf"/>
</dbReference>
<sequence>MSTILKEVRATVQKCGDVLLNTQQAAAYCGLSASRLEKFRVYGGGPGFYRLGGRVFYRLSKLDEWIEVNFHPSPDRSLH</sequence>
<reference evidence="2" key="2">
    <citation type="submission" date="2023-01" db="EMBL/GenBank/DDBJ databases">
        <title>Draft genome sequence of Maritalea porphyrae strain NBRC 107169.</title>
        <authorList>
            <person name="Sun Q."/>
            <person name="Mori K."/>
        </authorList>
    </citation>
    <scope>NUCLEOTIDE SEQUENCE</scope>
    <source>
        <strain evidence="2">NBRC 107169</strain>
    </source>
</reference>
<feature type="domain" description="Helix-turn-helix" evidence="1">
    <location>
        <begin position="19"/>
        <end position="67"/>
    </location>
</feature>
<evidence type="ECO:0000259" key="1">
    <source>
        <dbReference type="Pfam" id="PF12728"/>
    </source>
</evidence>
<dbReference type="EMBL" id="BSNI01000002">
    <property type="protein sequence ID" value="GLQ16713.1"/>
    <property type="molecule type" value="Genomic_DNA"/>
</dbReference>
<evidence type="ECO:0000313" key="3">
    <source>
        <dbReference type="Proteomes" id="UP001161405"/>
    </source>
</evidence>
<dbReference type="RefSeq" id="WP_284362422.1">
    <property type="nucleotide sequence ID" value="NZ_BSNI01000002.1"/>
</dbReference>
<evidence type="ECO:0000313" key="2">
    <source>
        <dbReference type="EMBL" id="GLQ16713.1"/>
    </source>
</evidence>
<organism evidence="2 3">
    <name type="scientific">Maritalea porphyrae</name>
    <dbReference type="NCBI Taxonomy" id="880732"/>
    <lineage>
        <taxon>Bacteria</taxon>
        <taxon>Pseudomonadati</taxon>
        <taxon>Pseudomonadota</taxon>
        <taxon>Alphaproteobacteria</taxon>
        <taxon>Hyphomicrobiales</taxon>
        <taxon>Devosiaceae</taxon>
        <taxon>Maritalea</taxon>
    </lineage>
</organism>
<dbReference type="InterPro" id="IPR041657">
    <property type="entry name" value="HTH_17"/>
</dbReference>
<protein>
    <recommendedName>
        <fullName evidence="1">Helix-turn-helix domain-containing protein</fullName>
    </recommendedName>
</protein>
<name>A0ABQ5UN49_9HYPH</name>
<reference evidence="2" key="1">
    <citation type="journal article" date="2014" name="Int. J. Syst. Evol. Microbiol.">
        <title>Complete genome of a new Firmicutes species belonging to the dominant human colonic microbiota ('Ruminococcus bicirculans') reveals two chromosomes and a selective capacity to utilize plant glucans.</title>
        <authorList>
            <consortium name="NISC Comparative Sequencing Program"/>
            <person name="Wegmann U."/>
            <person name="Louis P."/>
            <person name="Goesmann A."/>
            <person name="Henrissat B."/>
            <person name="Duncan S.H."/>
            <person name="Flint H.J."/>
        </authorList>
    </citation>
    <scope>NUCLEOTIDE SEQUENCE</scope>
    <source>
        <strain evidence="2">NBRC 107169</strain>
    </source>
</reference>
<comment type="caution">
    <text evidence="2">The sequence shown here is derived from an EMBL/GenBank/DDBJ whole genome shotgun (WGS) entry which is preliminary data.</text>
</comment>
<keyword evidence="3" id="KW-1185">Reference proteome</keyword>
<accession>A0ABQ5UN49</accession>
<dbReference type="SUPFAM" id="SSF46955">
    <property type="entry name" value="Putative DNA-binding domain"/>
    <property type="match status" value="1"/>
</dbReference>
<dbReference type="Proteomes" id="UP001161405">
    <property type="component" value="Unassembled WGS sequence"/>
</dbReference>